<feature type="compositionally biased region" description="Low complexity" evidence="9">
    <location>
        <begin position="889"/>
        <end position="907"/>
    </location>
</feature>
<dbReference type="PANTHER" id="PTHR12898:SF1">
    <property type="entry name" value="MEDIATOR OF RNA POLYMERASE II TRANSCRIPTION SUBUNIT 24"/>
    <property type="match status" value="1"/>
</dbReference>
<name>A0A6L2Q225_COPFO</name>
<accession>A0A6L2Q225</accession>
<dbReference type="InterPro" id="IPR021429">
    <property type="entry name" value="Mediator_Med24"/>
</dbReference>
<feature type="region of interest" description="Disordered" evidence="9">
    <location>
        <begin position="888"/>
        <end position="907"/>
    </location>
</feature>
<evidence type="ECO:0000256" key="1">
    <source>
        <dbReference type="ARBA" id="ARBA00004123"/>
    </source>
</evidence>
<evidence type="ECO:0000256" key="4">
    <source>
        <dbReference type="ARBA" id="ARBA00023015"/>
    </source>
</evidence>
<dbReference type="AlphaFoldDB" id="A0A6L2Q225"/>
<keyword evidence="7" id="KW-0539">Nucleus</keyword>
<comment type="similarity">
    <text evidence="2">Belongs to the Mediator complex subunit 24 family.</text>
</comment>
<evidence type="ECO:0000256" key="7">
    <source>
        <dbReference type="ARBA" id="ARBA00023242"/>
    </source>
</evidence>
<proteinExistence type="inferred from homology"/>
<dbReference type="EMBL" id="BLKM01012964">
    <property type="protein sequence ID" value="GFG37980.1"/>
    <property type="molecule type" value="Genomic_DNA"/>
</dbReference>
<dbReference type="GO" id="GO:0060261">
    <property type="term" value="P:positive regulation of transcription initiation by RNA polymerase II"/>
    <property type="evidence" value="ECO:0007669"/>
    <property type="project" value="TreeGrafter"/>
</dbReference>
<comment type="caution">
    <text evidence="10">The sequence shown here is derived from an EMBL/GenBank/DDBJ whole genome shotgun (WGS) entry which is preliminary data.</text>
</comment>
<dbReference type="Proteomes" id="UP000502823">
    <property type="component" value="Unassembled WGS sequence"/>
</dbReference>
<protein>
    <recommendedName>
        <fullName evidence="3">Mediator of RNA polymerase II transcription subunit 24</fullName>
    </recommendedName>
    <alternativeName>
        <fullName evidence="8">Mediator complex subunit 24</fullName>
    </alternativeName>
</protein>
<evidence type="ECO:0000256" key="5">
    <source>
        <dbReference type="ARBA" id="ARBA00023159"/>
    </source>
</evidence>
<keyword evidence="6" id="KW-0804">Transcription</keyword>
<evidence type="ECO:0000313" key="11">
    <source>
        <dbReference type="Proteomes" id="UP000502823"/>
    </source>
</evidence>
<keyword evidence="4" id="KW-0805">Transcription regulation</keyword>
<dbReference type="InParanoid" id="A0A6L2Q225"/>
<comment type="subcellular location">
    <subcellularLocation>
        <location evidence="1">Nucleus</location>
    </subcellularLocation>
</comment>
<dbReference type="PANTHER" id="PTHR12898">
    <property type="entry name" value="MEDIATOR OF RNA POLYMERASE II TRANSCRIPTION SUBUNIT 24"/>
    <property type="match status" value="1"/>
</dbReference>
<evidence type="ECO:0000256" key="3">
    <source>
        <dbReference type="ARBA" id="ARBA00019693"/>
    </source>
</evidence>
<dbReference type="OrthoDB" id="21216at2759"/>
<sequence>MTSKTSSLKALLLRAWRERWSDLQWGIHIKTILPRGVSGDVYNLADCILQQALVGPGPNQLVVSYLKHSLSSQCSPCVSDLLQLYKVNRSKEDVPEMSEENISQPIEINVSTFSCCMQGGITCRGKPEEGLLAAAVLSIVQWLLTCMQHALKNLPELRNGGIELTSMLDKPAVILAEMLKCDFLIAMLYLAKHECRDVYHEVVEKCQDLEVLLNQNSFQPSVPVGDSLRKLCHLDVNNESGADGMLDNSEPVTYCLQALLAIEVLLNPSSDTQMFVNELLMVQRLKGYNMPRLYSEVMRACLITLNDVLGTSIESQWGAFTFLKVPHILRQLHCTIRGENSDRPQEKLEFSQDVVDALELLLQYTPLLDIVDAKCSCNCIECLLKELLRNGLVTESHVTHFTSKRETMTAAVQKLDLSATQAPSIPKVIVRAEPTLARILKTLDADYVKVQEALLSVLCQVLTGKSFELILAVAAVEGKLRTFVTKLLKFNECSKQIGGEGGKASQTRAMLFDVTFLMLCSIVHTYGPEVVLSEEGGDSFFEQWVRECMVERGRPKSPDQMLQHCDPARVDALLAQFNSADGDFKTSQVKWHEVCLHVPAAIKEVLLAWEHGAVTANDVKRILDAMRSRMCCLPVCAAAWLCSYMQILHQDALLKPLNMVQQFLTPLSNEDMSQQDNFKERQVSALMFQIIRKMQYDVHPPTQSKVKVMTLSHSIISRQPISEQLVSVWAGIQQRGWVNIEATHSLESLLNTGGSQWFVTNLVKEVLKFRYQEDLDRAVDLAFGVFHLDIEHCTLALLMQVLPQYLYNRLQSEDLVEPQASALAKLCAYCVFAALEFQNNATPGQVNSRKRSRRDMEGEDLEGLCPSSKLLRLSTGVTEAGDTAALFGTTTSSSQNTNQPYSNSSQPLTIKEPLQKALNDLFHTFTVMAGRDGEVSQQTHFVCKFLQFVVCCGRDRTRLVLQGMPNTLVPCLLRSLPDLFTMDLLLRLYDINTVAGRKATARDLCMLRNMNLKMAMKDVL</sequence>
<organism evidence="10 11">
    <name type="scientific">Coptotermes formosanus</name>
    <name type="common">Formosan subterranean termite</name>
    <dbReference type="NCBI Taxonomy" id="36987"/>
    <lineage>
        <taxon>Eukaryota</taxon>
        <taxon>Metazoa</taxon>
        <taxon>Ecdysozoa</taxon>
        <taxon>Arthropoda</taxon>
        <taxon>Hexapoda</taxon>
        <taxon>Insecta</taxon>
        <taxon>Pterygota</taxon>
        <taxon>Neoptera</taxon>
        <taxon>Polyneoptera</taxon>
        <taxon>Dictyoptera</taxon>
        <taxon>Blattodea</taxon>
        <taxon>Blattoidea</taxon>
        <taxon>Termitoidae</taxon>
        <taxon>Rhinotermitidae</taxon>
        <taxon>Coptotermes</taxon>
    </lineage>
</organism>
<dbReference type="FunCoup" id="A0A6L2Q225">
    <property type="interactions" value="751"/>
</dbReference>
<reference evidence="11" key="1">
    <citation type="submission" date="2020-01" db="EMBL/GenBank/DDBJ databases">
        <title>Draft genome sequence of the Termite Coptotermes fromosanus.</title>
        <authorList>
            <person name="Itakura S."/>
            <person name="Yosikawa Y."/>
            <person name="Umezawa K."/>
        </authorList>
    </citation>
    <scope>NUCLEOTIDE SEQUENCE [LARGE SCALE GENOMIC DNA]</scope>
</reference>
<dbReference type="GO" id="GO:0016592">
    <property type="term" value="C:mediator complex"/>
    <property type="evidence" value="ECO:0007669"/>
    <property type="project" value="InterPro"/>
</dbReference>
<evidence type="ECO:0000256" key="2">
    <source>
        <dbReference type="ARBA" id="ARBA00007864"/>
    </source>
</evidence>
<evidence type="ECO:0000313" key="10">
    <source>
        <dbReference type="EMBL" id="GFG37980.1"/>
    </source>
</evidence>
<gene>
    <name evidence="10" type="ORF">Cfor_03861</name>
</gene>
<keyword evidence="5" id="KW-0010">Activator</keyword>
<evidence type="ECO:0000256" key="9">
    <source>
        <dbReference type="SAM" id="MobiDB-lite"/>
    </source>
</evidence>
<dbReference type="GO" id="GO:0003712">
    <property type="term" value="F:transcription coregulator activity"/>
    <property type="evidence" value="ECO:0007669"/>
    <property type="project" value="TreeGrafter"/>
</dbReference>
<dbReference type="Pfam" id="PF11277">
    <property type="entry name" value="Med24_N"/>
    <property type="match status" value="1"/>
</dbReference>
<keyword evidence="11" id="KW-1185">Reference proteome</keyword>
<evidence type="ECO:0000256" key="6">
    <source>
        <dbReference type="ARBA" id="ARBA00023163"/>
    </source>
</evidence>
<evidence type="ECO:0000256" key="8">
    <source>
        <dbReference type="ARBA" id="ARBA00031960"/>
    </source>
</evidence>